<reference evidence="3 4" key="1">
    <citation type="submission" date="2018-04" db="EMBL/GenBank/DDBJ databases">
        <title>Halococcoides cellulosivorans gen. nov., sp. nov., an extremely halophilic cellulose-utilizing haloarchaeon from hypersaline lakes.</title>
        <authorList>
            <person name="Sorokin D.Y."/>
            <person name="Toshchakov S.V."/>
            <person name="Samarov N.I."/>
            <person name="Korzhenkov A."/>
            <person name="Kublanov I.V."/>
        </authorList>
    </citation>
    <scope>NUCLEOTIDE SEQUENCE [LARGE SCALE GENOMIC DNA]</scope>
    <source>
        <strain evidence="3 4">HArcel1</strain>
    </source>
</reference>
<dbReference type="Pfam" id="PF07883">
    <property type="entry name" value="Cupin_2"/>
    <property type="match status" value="1"/>
</dbReference>
<dbReference type="AlphaFoldDB" id="A0A2R4X2R0"/>
<organism evidence="3 4">
    <name type="scientific">Halococcoides cellulosivorans</name>
    <dbReference type="NCBI Taxonomy" id="1679096"/>
    <lineage>
        <taxon>Archaea</taxon>
        <taxon>Methanobacteriati</taxon>
        <taxon>Methanobacteriota</taxon>
        <taxon>Stenosarchaea group</taxon>
        <taxon>Halobacteria</taxon>
        <taxon>Halobacteriales</taxon>
        <taxon>Haloarculaceae</taxon>
        <taxon>Halococcoides</taxon>
    </lineage>
</organism>
<evidence type="ECO:0000313" key="4">
    <source>
        <dbReference type="Proteomes" id="UP000244727"/>
    </source>
</evidence>
<dbReference type="InterPro" id="IPR011051">
    <property type="entry name" value="RmlC_Cupin_sf"/>
</dbReference>
<dbReference type="InterPro" id="IPR013096">
    <property type="entry name" value="Cupin_2"/>
</dbReference>
<dbReference type="InterPro" id="IPR014710">
    <property type="entry name" value="RmlC-like_jellyroll"/>
</dbReference>
<evidence type="ECO:0000313" key="3">
    <source>
        <dbReference type="EMBL" id="AWB27993.1"/>
    </source>
</evidence>
<dbReference type="KEGG" id="harc:HARCEL1_09875"/>
<dbReference type="GeneID" id="36512816"/>
<evidence type="ECO:0000256" key="1">
    <source>
        <dbReference type="SAM" id="MobiDB-lite"/>
    </source>
</evidence>
<dbReference type="RefSeq" id="WP_108382992.1">
    <property type="nucleotide sequence ID" value="NZ_CP028858.1"/>
</dbReference>
<protein>
    <submittedName>
        <fullName evidence="3">Cupin domain-containing protein</fullName>
    </submittedName>
</protein>
<name>A0A2R4X2R0_9EURY</name>
<dbReference type="Gene3D" id="2.60.120.10">
    <property type="entry name" value="Jelly Rolls"/>
    <property type="match status" value="1"/>
</dbReference>
<evidence type="ECO:0000259" key="2">
    <source>
        <dbReference type="Pfam" id="PF07883"/>
    </source>
</evidence>
<dbReference type="EMBL" id="CP028858">
    <property type="protein sequence ID" value="AWB27993.1"/>
    <property type="molecule type" value="Genomic_DNA"/>
</dbReference>
<feature type="domain" description="Cupin type-2" evidence="2">
    <location>
        <begin position="37"/>
        <end position="107"/>
    </location>
</feature>
<accession>A0A2R4X2R0</accession>
<dbReference type="SUPFAM" id="SSF51182">
    <property type="entry name" value="RmlC-like cupins"/>
    <property type="match status" value="1"/>
</dbReference>
<keyword evidence="4" id="KW-1185">Reference proteome</keyword>
<sequence>MGYAQIDPADLAATDDFSCDRRSIDEAVGLDALALTVYTIAPGESLARSYHRHATREEAFYVLDGALTVETAEGERTVPAGEVFVAEADSPHRPYNPASASDPVRVLAAGAPRSDPGLPADRPE</sequence>
<gene>
    <name evidence="3" type="ORF">HARCEL1_09875</name>
</gene>
<proteinExistence type="predicted"/>
<feature type="region of interest" description="Disordered" evidence="1">
    <location>
        <begin position="87"/>
        <end position="124"/>
    </location>
</feature>
<dbReference type="Proteomes" id="UP000244727">
    <property type="component" value="Chromosome"/>
</dbReference>